<dbReference type="VEuPathDB" id="FungiDB:CTRG_03609"/>
<organism evidence="2 3">
    <name type="scientific">Candida tropicalis (strain ATCC MYA-3404 / T1)</name>
    <name type="common">Yeast</name>
    <dbReference type="NCBI Taxonomy" id="294747"/>
    <lineage>
        <taxon>Eukaryota</taxon>
        <taxon>Fungi</taxon>
        <taxon>Dikarya</taxon>
        <taxon>Ascomycota</taxon>
        <taxon>Saccharomycotina</taxon>
        <taxon>Pichiomycetes</taxon>
        <taxon>Debaryomycetaceae</taxon>
        <taxon>Candida/Lodderomyces clade</taxon>
        <taxon>Candida</taxon>
    </lineage>
</organism>
<dbReference type="KEGG" id="ctp:CTRG_03609"/>
<protein>
    <submittedName>
        <fullName evidence="2">Uncharacterized protein</fullName>
    </submittedName>
</protein>
<sequence length="449" mass="54162">MNTYYCFVSKYGRSFRMFYNCFFCTLAEMPDLNEVHTKYFQKELVIDNECIRSSEDLKASHLKQIDINEKCSEVIRQFKRYKHDIFSSIRENSPTVLYDFVWRNYFDDIRVFDLSMETNTKPSINFGDLLFFEIVRWYMQRRLNVRELLESMQAEVFDYCNELQAKVEQLKLEEQHENENENVDLENMDIRELDEVPETYTTVMEITMPEQESESEEVRKKKQEQYQKLMSLDLEEALNKLIIKSDEKDEKELEPISIEEIFEYAKSKEFEISKGETQITNDQWEKIILPYLERTFQKIESDPNYTIDEFILQNDDDDNNTKITPDRHDQIARNFIKYRNQTMSKVSSKLVASVLYEYVKNCIFERIKKFPLLKSNEDNLDIIYELGIKFYGWLANRERNVKENIRKQELKLLDRITRDEKKLKNRPLNTRKRSINGIDNHDSSKRQKK</sequence>
<dbReference type="EMBL" id="GG692398">
    <property type="protein sequence ID" value="EER33184.1"/>
    <property type="molecule type" value="Genomic_DNA"/>
</dbReference>
<keyword evidence="3" id="KW-1185">Reference proteome</keyword>
<dbReference type="GeneID" id="8297743"/>
<dbReference type="Proteomes" id="UP000002037">
    <property type="component" value="Unassembled WGS sequence"/>
</dbReference>
<dbReference type="HOGENOM" id="CLU_609705_0_0_1"/>
<gene>
    <name evidence="2" type="ORF">CTRG_03609</name>
</gene>
<reference evidence="2 3" key="1">
    <citation type="journal article" date="2009" name="Nature">
        <title>Evolution of pathogenicity and sexual reproduction in eight Candida genomes.</title>
        <authorList>
            <person name="Butler G."/>
            <person name="Rasmussen M.D."/>
            <person name="Lin M.F."/>
            <person name="Santos M.A."/>
            <person name="Sakthikumar S."/>
            <person name="Munro C.A."/>
            <person name="Rheinbay E."/>
            <person name="Grabherr M."/>
            <person name="Forche A."/>
            <person name="Reedy J.L."/>
            <person name="Agrafioti I."/>
            <person name="Arnaud M.B."/>
            <person name="Bates S."/>
            <person name="Brown A.J."/>
            <person name="Brunke S."/>
            <person name="Costanzo M.C."/>
            <person name="Fitzpatrick D.A."/>
            <person name="de Groot P.W."/>
            <person name="Harris D."/>
            <person name="Hoyer L.L."/>
            <person name="Hube B."/>
            <person name="Klis F.M."/>
            <person name="Kodira C."/>
            <person name="Lennard N."/>
            <person name="Logue M.E."/>
            <person name="Martin R."/>
            <person name="Neiman A.M."/>
            <person name="Nikolaou E."/>
            <person name="Quail M.A."/>
            <person name="Quinn J."/>
            <person name="Santos M.C."/>
            <person name="Schmitzberger F.F."/>
            <person name="Sherlock G."/>
            <person name="Shah P."/>
            <person name="Silverstein K.A."/>
            <person name="Skrzypek M.S."/>
            <person name="Soll D."/>
            <person name="Staggs R."/>
            <person name="Stansfield I."/>
            <person name="Stumpf M.P."/>
            <person name="Sudbery P.E."/>
            <person name="Srikantha T."/>
            <person name="Zeng Q."/>
            <person name="Berman J."/>
            <person name="Berriman M."/>
            <person name="Heitman J."/>
            <person name="Gow N.A."/>
            <person name="Lorenz M.C."/>
            <person name="Birren B.W."/>
            <person name="Kellis M."/>
            <person name="Cuomo C.A."/>
        </authorList>
    </citation>
    <scope>NUCLEOTIDE SEQUENCE [LARGE SCALE GENOMIC DNA]</scope>
    <source>
        <strain evidence="3">ATCC MYA-3404 / T1</strain>
    </source>
</reference>
<dbReference type="RefSeq" id="XP_002549312.1">
    <property type="nucleotide sequence ID" value="XM_002549266.1"/>
</dbReference>
<feature type="region of interest" description="Disordered" evidence="1">
    <location>
        <begin position="423"/>
        <end position="449"/>
    </location>
</feature>
<dbReference type="AlphaFoldDB" id="C5MC17"/>
<feature type="compositionally biased region" description="Basic and acidic residues" evidence="1">
    <location>
        <begin position="439"/>
        <end position="449"/>
    </location>
</feature>
<feature type="compositionally biased region" description="Basic residues" evidence="1">
    <location>
        <begin position="423"/>
        <end position="434"/>
    </location>
</feature>
<evidence type="ECO:0000313" key="3">
    <source>
        <dbReference type="Proteomes" id="UP000002037"/>
    </source>
</evidence>
<proteinExistence type="predicted"/>
<name>C5MC17_CANTT</name>
<evidence type="ECO:0000313" key="2">
    <source>
        <dbReference type="EMBL" id="EER33184.1"/>
    </source>
</evidence>
<evidence type="ECO:0000256" key="1">
    <source>
        <dbReference type="SAM" id="MobiDB-lite"/>
    </source>
</evidence>
<dbReference type="STRING" id="294747.C5MC17"/>
<accession>C5MC17</accession>